<feature type="transmembrane region" description="Helical" evidence="1">
    <location>
        <begin position="95"/>
        <end position="119"/>
    </location>
</feature>
<gene>
    <name evidence="2" type="ORF">E2F48_12930</name>
</gene>
<organism evidence="2 3">
    <name type="scientific">Arthrobacter crusticola</name>
    <dbReference type="NCBI Taxonomy" id="2547960"/>
    <lineage>
        <taxon>Bacteria</taxon>
        <taxon>Bacillati</taxon>
        <taxon>Actinomycetota</taxon>
        <taxon>Actinomycetes</taxon>
        <taxon>Micrococcales</taxon>
        <taxon>Micrococcaceae</taxon>
        <taxon>Arthrobacter</taxon>
    </lineage>
</organism>
<feature type="transmembrane region" description="Helical" evidence="1">
    <location>
        <begin position="67"/>
        <end position="88"/>
    </location>
</feature>
<protein>
    <submittedName>
        <fullName evidence="2">Uncharacterized protein</fullName>
    </submittedName>
</protein>
<feature type="transmembrane region" description="Helical" evidence="1">
    <location>
        <begin position="203"/>
        <end position="225"/>
    </location>
</feature>
<feature type="transmembrane region" description="Helical" evidence="1">
    <location>
        <begin position="148"/>
        <end position="165"/>
    </location>
</feature>
<accession>A0A4R5TUI3</accession>
<keyword evidence="1" id="KW-0472">Membrane</keyword>
<dbReference type="RefSeq" id="WP_133404382.1">
    <property type="nucleotide sequence ID" value="NZ_SMTK01000004.1"/>
</dbReference>
<dbReference type="Proteomes" id="UP000295411">
    <property type="component" value="Unassembled WGS sequence"/>
</dbReference>
<proteinExistence type="predicted"/>
<dbReference type="AlphaFoldDB" id="A0A4R5TUI3"/>
<comment type="caution">
    <text evidence="2">The sequence shown here is derived from an EMBL/GenBank/DDBJ whole genome shotgun (WGS) entry which is preliminary data.</text>
</comment>
<dbReference type="OrthoDB" id="4937800at2"/>
<feature type="transmembrane region" description="Helical" evidence="1">
    <location>
        <begin position="6"/>
        <end position="22"/>
    </location>
</feature>
<name>A0A4R5TUI3_9MICC</name>
<keyword evidence="1" id="KW-1133">Transmembrane helix</keyword>
<feature type="transmembrane region" description="Helical" evidence="1">
    <location>
        <begin position="177"/>
        <end position="197"/>
    </location>
</feature>
<keyword evidence="1" id="KW-0812">Transmembrane</keyword>
<dbReference type="EMBL" id="SMTK01000004">
    <property type="protein sequence ID" value="TDK24716.1"/>
    <property type="molecule type" value="Genomic_DNA"/>
</dbReference>
<evidence type="ECO:0000256" key="1">
    <source>
        <dbReference type="SAM" id="Phobius"/>
    </source>
</evidence>
<reference evidence="2 3" key="1">
    <citation type="submission" date="2019-03" db="EMBL/GenBank/DDBJ databases">
        <title>Arthrobacter sp. nov., an bacterium isolated from biocrust in Mu Us Desert.</title>
        <authorList>
            <person name="Lixiong L."/>
        </authorList>
    </citation>
    <scope>NUCLEOTIDE SEQUENCE [LARGE SCALE GENOMIC DNA]</scope>
    <source>
        <strain evidence="2 3">SLN-3</strain>
    </source>
</reference>
<keyword evidence="3" id="KW-1185">Reference proteome</keyword>
<sequence length="239" mass="25381">MSGHLIQWAALLLCVLGALMRLPGVRRGRGRMIFAALMLLAVAVALSLPPIYLPVDGVLGGWNAANLVIRLSLYAVVVLLGLRMAAAFDAGRVRALIVGPVGISVLLFTVAATLVLFALSEVSESSTGLARYHGQPTVERYADIGRLYPGYVSACLVWPAAAGSLRSGSRPAHRLACSLLAAGFFLVAGFAVLELFHGLDLGIFELVLPFGAILLVVSGLTLIWFSRRRGVPRQRNPLA</sequence>
<evidence type="ECO:0000313" key="3">
    <source>
        <dbReference type="Proteomes" id="UP000295411"/>
    </source>
</evidence>
<feature type="transmembrane region" description="Helical" evidence="1">
    <location>
        <begin position="34"/>
        <end position="55"/>
    </location>
</feature>
<evidence type="ECO:0000313" key="2">
    <source>
        <dbReference type="EMBL" id="TDK24716.1"/>
    </source>
</evidence>